<organism evidence="2 3">
    <name type="scientific">Cedecea neteri</name>
    <dbReference type="NCBI Taxonomy" id="158822"/>
    <lineage>
        <taxon>Bacteria</taxon>
        <taxon>Pseudomonadati</taxon>
        <taxon>Pseudomonadota</taxon>
        <taxon>Gammaproteobacteria</taxon>
        <taxon>Enterobacterales</taxon>
        <taxon>Enterobacteriaceae</taxon>
        <taxon>Cedecea</taxon>
    </lineage>
</organism>
<dbReference type="InterPro" id="IPR043426">
    <property type="entry name" value="MltB-like"/>
</dbReference>
<dbReference type="GO" id="GO:0009253">
    <property type="term" value="P:peptidoglycan catabolic process"/>
    <property type="evidence" value="ECO:0007669"/>
    <property type="project" value="TreeGrafter"/>
</dbReference>
<dbReference type="Proteomes" id="UP000251197">
    <property type="component" value="Unassembled WGS sequence"/>
</dbReference>
<protein>
    <submittedName>
        <fullName evidence="2">Lytic murein transglycosylase</fullName>
    </submittedName>
</protein>
<name>A0A2X3JD62_9ENTR</name>
<dbReference type="PANTHER" id="PTHR30163:SF8">
    <property type="entry name" value="LYTIC MUREIN TRANSGLYCOSYLASE"/>
    <property type="match status" value="1"/>
</dbReference>
<dbReference type="InterPro" id="IPR031304">
    <property type="entry name" value="SLT_2"/>
</dbReference>
<sequence length="122" mass="13607">MISGITPATFLLPRQNYLAVEGWQRGGAWGYEVKLPAGFNAALLGTSPGQGKSVTQWKKLGITLREEPISLSPQKTAWLVKPDDGLERSFLVYNNFRTLMHWNRSYYFAISIGKMADAIGDK</sequence>
<reference evidence="2 3" key="1">
    <citation type="submission" date="2018-06" db="EMBL/GenBank/DDBJ databases">
        <authorList>
            <consortium name="Pathogen Informatics"/>
            <person name="Doyle S."/>
        </authorList>
    </citation>
    <scope>NUCLEOTIDE SEQUENCE [LARGE SCALE GENOMIC DNA]</scope>
    <source>
        <strain evidence="2 3">NCTC12120</strain>
    </source>
</reference>
<dbReference type="Pfam" id="PF13406">
    <property type="entry name" value="SLT_2"/>
    <property type="match status" value="1"/>
</dbReference>
<dbReference type="SUPFAM" id="SSF53955">
    <property type="entry name" value="Lysozyme-like"/>
    <property type="match status" value="1"/>
</dbReference>
<evidence type="ECO:0000313" key="3">
    <source>
        <dbReference type="Proteomes" id="UP000251197"/>
    </source>
</evidence>
<dbReference type="EMBL" id="UAVU01000009">
    <property type="protein sequence ID" value="SQC92755.1"/>
    <property type="molecule type" value="Genomic_DNA"/>
</dbReference>
<evidence type="ECO:0000313" key="2">
    <source>
        <dbReference type="EMBL" id="SQC92755.1"/>
    </source>
</evidence>
<dbReference type="GO" id="GO:0008933">
    <property type="term" value="F:peptidoglycan lytic transglycosylase activity"/>
    <property type="evidence" value="ECO:0007669"/>
    <property type="project" value="TreeGrafter"/>
</dbReference>
<feature type="domain" description="Transglycosylase SLT" evidence="1">
    <location>
        <begin position="16"/>
        <end position="117"/>
    </location>
</feature>
<dbReference type="PANTHER" id="PTHR30163">
    <property type="entry name" value="MEMBRANE-BOUND LYTIC MUREIN TRANSGLYCOSYLASE B"/>
    <property type="match status" value="1"/>
</dbReference>
<evidence type="ECO:0000259" key="1">
    <source>
        <dbReference type="Pfam" id="PF13406"/>
    </source>
</evidence>
<gene>
    <name evidence="2" type="ORF">NCTC12120_05955</name>
</gene>
<dbReference type="AlphaFoldDB" id="A0A2X3JD62"/>
<accession>A0A2X3JD62</accession>
<dbReference type="Gene3D" id="1.10.530.10">
    <property type="match status" value="1"/>
</dbReference>
<proteinExistence type="predicted"/>
<dbReference type="InterPro" id="IPR023346">
    <property type="entry name" value="Lysozyme-like_dom_sf"/>
</dbReference>